<dbReference type="GO" id="GO:0008270">
    <property type="term" value="F:zinc ion binding"/>
    <property type="evidence" value="ECO:0007669"/>
    <property type="project" value="UniProtKB-KW"/>
</dbReference>
<dbReference type="Pfam" id="PF05495">
    <property type="entry name" value="zf-CHY"/>
    <property type="match status" value="1"/>
</dbReference>
<evidence type="ECO:0000256" key="4">
    <source>
        <dbReference type="PROSITE-ProRule" id="PRU00601"/>
    </source>
</evidence>
<dbReference type="InterPro" id="IPR037274">
    <property type="entry name" value="Znf_CHY_sf"/>
</dbReference>
<dbReference type="PANTHER" id="PTHR21319:SF0">
    <property type="entry name" value="AND RING FINGER DOMAIN PROTEIN, PUTATIVE (AFU_ORTHOLOGUE AFUA_1G08900)-RELATED"/>
    <property type="match status" value="1"/>
</dbReference>
<sequence length="172" mass="19602">HEAFRISTMTNSATVHPPPWTPPEDIRSAADVQRHILALTRDSSLTEHEKSRRRQLIHSALFRRLQRARHDSIASELSDKASAKPFSNVLDPKTNQRLLGCRHYPRNCKIEAACCSLWFVCRICHDEHPGLDHAIDRFATKNVRCMHCDNVQPVNSSAHSCTSCGTRFALYF</sequence>
<dbReference type="InterPro" id="IPR008913">
    <property type="entry name" value="Znf_CHY"/>
</dbReference>
<evidence type="ECO:0000256" key="2">
    <source>
        <dbReference type="ARBA" id="ARBA00022771"/>
    </source>
</evidence>
<feature type="non-terminal residue" evidence="7">
    <location>
        <position position="1"/>
    </location>
</feature>
<evidence type="ECO:0000259" key="6">
    <source>
        <dbReference type="PROSITE" id="PS51266"/>
    </source>
</evidence>
<evidence type="ECO:0000256" key="1">
    <source>
        <dbReference type="ARBA" id="ARBA00022723"/>
    </source>
</evidence>
<dbReference type="GO" id="GO:0016567">
    <property type="term" value="P:protein ubiquitination"/>
    <property type="evidence" value="ECO:0007669"/>
    <property type="project" value="TreeGrafter"/>
</dbReference>
<accession>Q7XY35</accession>
<dbReference type="PANTHER" id="PTHR21319">
    <property type="entry name" value="RING FINGER AND CHY ZINC FINGER DOMAIN-CONTAINING PROTEIN 1"/>
    <property type="match status" value="1"/>
</dbReference>
<dbReference type="SUPFAM" id="SSF161219">
    <property type="entry name" value="CHY zinc finger-like"/>
    <property type="match status" value="1"/>
</dbReference>
<keyword evidence="1" id="KW-0479">Metal-binding</keyword>
<keyword evidence="3" id="KW-0862">Zinc</keyword>
<dbReference type="PROSITE" id="PS51266">
    <property type="entry name" value="ZF_CHY"/>
    <property type="match status" value="1"/>
</dbReference>
<reference evidence="7" key="1">
    <citation type="submission" date="2002-08" db="EMBL/GenBank/DDBJ databases">
        <authorList>
            <person name="Liu C."/>
            <person name="Lee Y."/>
            <person name="Lee H."/>
        </authorList>
    </citation>
    <scope>NUCLEOTIDE SEQUENCE</scope>
</reference>
<organism evidence="7">
    <name type="scientific">Griffithsia japonica</name>
    <name type="common">Red alga</name>
    <dbReference type="NCBI Taxonomy" id="83288"/>
    <lineage>
        <taxon>Eukaryota</taxon>
        <taxon>Rhodophyta</taxon>
        <taxon>Florideophyceae</taxon>
        <taxon>Rhodymeniophycidae</taxon>
        <taxon>Ceramiales</taxon>
        <taxon>Ceramiaceae</taxon>
        <taxon>Griffithsia</taxon>
    </lineage>
</organism>
<dbReference type="GO" id="GO:0005634">
    <property type="term" value="C:nucleus"/>
    <property type="evidence" value="ECO:0007669"/>
    <property type="project" value="TreeGrafter"/>
</dbReference>
<evidence type="ECO:0000313" key="7">
    <source>
        <dbReference type="EMBL" id="AAP80843.1"/>
    </source>
</evidence>
<evidence type="ECO:0000256" key="5">
    <source>
        <dbReference type="SAM" id="MobiDB-lite"/>
    </source>
</evidence>
<name>Q7XY35_GRIJA</name>
<feature type="non-terminal residue" evidence="7">
    <location>
        <position position="172"/>
    </location>
</feature>
<protein>
    <submittedName>
        <fullName evidence="7">Zinc finger protein</fullName>
    </submittedName>
</protein>
<dbReference type="GO" id="GO:0006511">
    <property type="term" value="P:ubiquitin-dependent protein catabolic process"/>
    <property type="evidence" value="ECO:0007669"/>
    <property type="project" value="TreeGrafter"/>
</dbReference>
<feature type="domain" description="CHY-type" evidence="6">
    <location>
        <begin position="94"/>
        <end position="166"/>
    </location>
</feature>
<proteinExistence type="evidence at transcript level"/>
<dbReference type="AlphaFoldDB" id="Q7XY35"/>
<evidence type="ECO:0000256" key="3">
    <source>
        <dbReference type="ARBA" id="ARBA00022833"/>
    </source>
</evidence>
<dbReference type="EMBL" id="AF542033">
    <property type="protein sequence ID" value="AAP80843.1"/>
    <property type="molecule type" value="mRNA"/>
</dbReference>
<dbReference type="GO" id="GO:0061630">
    <property type="term" value="F:ubiquitin protein ligase activity"/>
    <property type="evidence" value="ECO:0007669"/>
    <property type="project" value="TreeGrafter"/>
</dbReference>
<feature type="region of interest" description="Disordered" evidence="5">
    <location>
        <begin position="1"/>
        <end position="21"/>
    </location>
</feature>
<keyword evidence="2 4" id="KW-0863">Zinc-finger</keyword>